<evidence type="ECO:0000313" key="1">
    <source>
        <dbReference type="EMBL" id="GHB97529.1"/>
    </source>
</evidence>
<evidence type="ECO:0000313" key="2">
    <source>
        <dbReference type="Proteomes" id="UP000642829"/>
    </source>
</evidence>
<reference evidence="1" key="1">
    <citation type="journal article" date="2014" name="Int. J. Syst. Evol. Microbiol.">
        <title>Complete genome sequence of Corynebacterium casei LMG S-19264T (=DSM 44701T), isolated from a smear-ripened cheese.</title>
        <authorList>
            <consortium name="US DOE Joint Genome Institute (JGI-PGF)"/>
            <person name="Walter F."/>
            <person name="Albersmeier A."/>
            <person name="Kalinowski J."/>
            <person name="Ruckert C."/>
        </authorList>
    </citation>
    <scope>NUCLEOTIDE SEQUENCE</scope>
    <source>
        <strain evidence="1">KCTC 12870</strain>
    </source>
</reference>
<dbReference type="AlphaFoldDB" id="A0A8J3DAI1"/>
<dbReference type="Proteomes" id="UP000642829">
    <property type="component" value="Unassembled WGS sequence"/>
</dbReference>
<organism evidence="1 2">
    <name type="scientific">Cerasicoccus arenae</name>
    <dbReference type="NCBI Taxonomy" id="424488"/>
    <lineage>
        <taxon>Bacteria</taxon>
        <taxon>Pseudomonadati</taxon>
        <taxon>Verrucomicrobiota</taxon>
        <taxon>Opitutia</taxon>
        <taxon>Puniceicoccales</taxon>
        <taxon>Cerasicoccaceae</taxon>
        <taxon>Cerasicoccus</taxon>
    </lineage>
</organism>
<reference evidence="1" key="2">
    <citation type="submission" date="2020-09" db="EMBL/GenBank/DDBJ databases">
        <authorList>
            <person name="Sun Q."/>
            <person name="Kim S."/>
        </authorList>
    </citation>
    <scope>NUCLEOTIDE SEQUENCE</scope>
    <source>
        <strain evidence="1">KCTC 12870</strain>
    </source>
</reference>
<comment type="caution">
    <text evidence="1">The sequence shown here is derived from an EMBL/GenBank/DDBJ whole genome shotgun (WGS) entry which is preliminary data.</text>
</comment>
<keyword evidence="2" id="KW-1185">Reference proteome</keyword>
<protein>
    <submittedName>
        <fullName evidence="1">Uncharacterized protein</fullName>
    </submittedName>
</protein>
<dbReference type="EMBL" id="BMXG01000006">
    <property type="protein sequence ID" value="GHB97529.1"/>
    <property type="molecule type" value="Genomic_DNA"/>
</dbReference>
<dbReference type="RefSeq" id="WP_189512886.1">
    <property type="nucleotide sequence ID" value="NZ_BMXG01000006.1"/>
</dbReference>
<accession>A0A8J3DAI1</accession>
<proteinExistence type="predicted"/>
<name>A0A8J3DAI1_9BACT</name>
<sequence>MAIKKTAKKKAVKKAAVKPTAVKTAVKKAPAAKKAVKKTVVKKTVSKKTAVKKPATEAPAKTATASTPPLTTVVADLDVGWGNAIYLRGEGGPLAWNKGIQMDCADGKWTWATTDAADGLVFKFLLNDKTWAKGENTTVAAGSTAVLRPVF</sequence>
<gene>
    <name evidence="1" type="ORF">GCM10007047_11700</name>
</gene>